<dbReference type="InterPro" id="IPR000905">
    <property type="entry name" value="Gcp-like_dom"/>
</dbReference>
<evidence type="ECO:0000256" key="1">
    <source>
        <dbReference type="SAM" id="MobiDB-lite"/>
    </source>
</evidence>
<dbReference type="SUPFAM" id="SSF53067">
    <property type="entry name" value="Actin-like ATPase domain"/>
    <property type="match status" value="2"/>
</dbReference>
<dbReference type="EMBL" id="CP093443">
    <property type="protein sequence ID" value="UVI35136.1"/>
    <property type="molecule type" value="Genomic_DNA"/>
</dbReference>
<feature type="region of interest" description="Disordered" evidence="1">
    <location>
        <begin position="103"/>
        <end position="126"/>
    </location>
</feature>
<name>A0ABY5SQ03_9MICO</name>
<keyword evidence="3" id="KW-0808">Transferase</keyword>
<sequence length="272" mass="27914">MIILAIDTSQSASVALVDADTGDVIAAEQADDQRRHVEFIGPALARVLAAQKAPELVVVGIGPGPFTGLRVGIAAGIAVGQARGIPVRGLLSQAAVAEEFVRTSSQRATTADDASRPGADAASGTAGGAPVLIASDARRKEVYFSVYDSSDASLSAGPFVAKPAEVAAVLADHSFALDDHGDALTGHADALRSGDASADAGEIRERLGRGFLLYPEILGAATREPITDPRAEFLALAAARDIAAGRSLSEPVPEYLREPDAKATPVRESSLK</sequence>
<dbReference type="NCBIfam" id="TIGR03725">
    <property type="entry name" value="T6A_YeaZ"/>
    <property type="match status" value="1"/>
</dbReference>
<dbReference type="InterPro" id="IPR022496">
    <property type="entry name" value="T6A_TsaB"/>
</dbReference>
<dbReference type="Gene3D" id="3.30.420.40">
    <property type="match status" value="2"/>
</dbReference>
<protein>
    <submittedName>
        <fullName evidence="3">tRNA (Adenosine(37)-N6)-threonylcarbamoyltransferase complex dimerization subunit type 1 TsaB</fullName>
        <ecNumber evidence="3">2.3.1.234</ecNumber>
    </submittedName>
</protein>
<dbReference type="Pfam" id="PF00814">
    <property type="entry name" value="TsaD"/>
    <property type="match status" value="1"/>
</dbReference>
<keyword evidence="4" id="KW-1185">Reference proteome</keyword>
<dbReference type="Proteomes" id="UP001064879">
    <property type="component" value="Chromosome"/>
</dbReference>
<proteinExistence type="predicted"/>
<reference evidence="3" key="1">
    <citation type="submission" date="2022-03" db="EMBL/GenBank/DDBJ databases">
        <title>Brevibacterium spongiae sp. nov., isolated from marine sponge.</title>
        <authorList>
            <person name="Li Z."/>
            <person name="Zhang M."/>
        </authorList>
    </citation>
    <scope>NUCLEOTIDE SEQUENCE</scope>
    <source>
        <strain evidence="3">WHS-Z9</strain>
    </source>
</reference>
<feature type="domain" description="Gcp-like" evidence="2">
    <location>
        <begin position="33"/>
        <end position="99"/>
    </location>
</feature>
<feature type="region of interest" description="Disordered" evidence="1">
    <location>
        <begin position="249"/>
        <end position="272"/>
    </location>
</feature>
<dbReference type="EC" id="2.3.1.234" evidence="3"/>
<keyword evidence="3" id="KW-0012">Acyltransferase</keyword>
<evidence type="ECO:0000313" key="3">
    <source>
        <dbReference type="EMBL" id="UVI35136.1"/>
    </source>
</evidence>
<dbReference type="GO" id="GO:0061711">
    <property type="term" value="F:tRNA N(6)-L-threonylcarbamoyladenine synthase activity"/>
    <property type="evidence" value="ECO:0007669"/>
    <property type="project" value="UniProtKB-EC"/>
</dbReference>
<dbReference type="RefSeq" id="WP_265417809.1">
    <property type="nucleotide sequence ID" value="NZ_CP093443.1"/>
</dbReference>
<gene>
    <name evidence="3" type="primary">tsaB</name>
    <name evidence="3" type="ORF">L1F31_13560</name>
</gene>
<accession>A0ABY5SQ03</accession>
<evidence type="ECO:0000313" key="4">
    <source>
        <dbReference type="Proteomes" id="UP001064879"/>
    </source>
</evidence>
<organism evidence="3 4">
    <name type="scientific">Brevibacterium spongiae</name>
    <dbReference type="NCBI Taxonomy" id="2909672"/>
    <lineage>
        <taxon>Bacteria</taxon>
        <taxon>Bacillati</taxon>
        <taxon>Actinomycetota</taxon>
        <taxon>Actinomycetes</taxon>
        <taxon>Micrococcales</taxon>
        <taxon>Brevibacteriaceae</taxon>
        <taxon>Brevibacterium</taxon>
    </lineage>
</organism>
<evidence type="ECO:0000259" key="2">
    <source>
        <dbReference type="Pfam" id="PF00814"/>
    </source>
</evidence>
<dbReference type="InterPro" id="IPR043129">
    <property type="entry name" value="ATPase_NBD"/>
</dbReference>